<protein>
    <submittedName>
        <fullName evidence="1">Uncharacterized protein</fullName>
    </submittedName>
</protein>
<dbReference type="EMBL" id="BARW01024769">
    <property type="protein sequence ID" value="GAI95677.1"/>
    <property type="molecule type" value="Genomic_DNA"/>
</dbReference>
<comment type="caution">
    <text evidence="1">The sequence shown here is derived from an EMBL/GenBank/DDBJ whole genome shotgun (WGS) entry which is preliminary data.</text>
</comment>
<gene>
    <name evidence="1" type="ORF">S12H4_40761</name>
</gene>
<evidence type="ECO:0000313" key="1">
    <source>
        <dbReference type="EMBL" id="GAI95677.1"/>
    </source>
</evidence>
<reference evidence="1" key="1">
    <citation type="journal article" date="2014" name="Front. Microbiol.">
        <title>High frequency of phylogenetically diverse reductive dehalogenase-homologous genes in deep subseafloor sedimentary metagenomes.</title>
        <authorList>
            <person name="Kawai M."/>
            <person name="Futagami T."/>
            <person name="Toyoda A."/>
            <person name="Takaki Y."/>
            <person name="Nishi S."/>
            <person name="Hori S."/>
            <person name="Arai W."/>
            <person name="Tsubouchi T."/>
            <person name="Morono Y."/>
            <person name="Uchiyama I."/>
            <person name="Ito T."/>
            <person name="Fujiyama A."/>
            <person name="Inagaki F."/>
            <person name="Takami H."/>
        </authorList>
    </citation>
    <scope>NUCLEOTIDE SEQUENCE</scope>
    <source>
        <strain evidence="1">Expedition CK06-06</strain>
    </source>
</reference>
<proteinExistence type="predicted"/>
<dbReference type="AlphaFoldDB" id="X1SRH2"/>
<organism evidence="1">
    <name type="scientific">marine sediment metagenome</name>
    <dbReference type="NCBI Taxonomy" id="412755"/>
    <lineage>
        <taxon>unclassified sequences</taxon>
        <taxon>metagenomes</taxon>
        <taxon>ecological metagenomes</taxon>
    </lineage>
</organism>
<sequence>TFDASVPESELFDIEIGDDIGPVIIDNLDDCHEVGEDIYNIINITIPKIESNVSVDLGGMADIILDGLLAPIEFLTDLAEDLGVALFELMFTRLIDFAGGKMSGFISNAVEKPRG</sequence>
<accession>X1SRH2</accession>
<name>X1SRH2_9ZZZZ</name>
<feature type="non-terminal residue" evidence="1">
    <location>
        <position position="1"/>
    </location>
</feature>